<keyword evidence="2" id="KW-0472">Membrane</keyword>
<evidence type="ECO:0000256" key="2">
    <source>
        <dbReference type="SAM" id="Phobius"/>
    </source>
</evidence>
<evidence type="ECO:0000313" key="3">
    <source>
        <dbReference type="EMBL" id="OAP53841.1"/>
    </source>
</evidence>
<reference evidence="3 4" key="1">
    <citation type="submission" date="2016-04" db="EMBL/GenBank/DDBJ databases">
        <title>Draft genome of Fonsecaea erecta CBS 125763.</title>
        <authorList>
            <person name="Weiss V.A."/>
            <person name="Vicente V.A."/>
            <person name="Raittz R.T."/>
            <person name="Moreno L.F."/>
            <person name="De Souza E.M."/>
            <person name="Pedrosa F.O."/>
            <person name="Steffens M.B."/>
            <person name="Faoro H."/>
            <person name="Tadra-Sfeir M.Z."/>
            <person name="Najafzadeh M.J."/>
            <person name="Felipe M.S."/>
            <person name="Teixeira M."/>
            <person name="Sun J."/>
            <person name="Xi L."/>
            <person name="Gomes R."/>
            <person name="De Azevedo C.M."/>
            <person name="Salgado C.G."/>
            <person name="Da Silva M.B."/>
            <person name="Nascimento M.F."/>
            <person name="Queiroz-Telles F."/>
            <person name="Attili D.S."/>
            <person name="Gorbushina A."/>
        </authorList>
    </citation>
    <scope>NUCLEOTIDE SEQUENCE [LARGE SCALE GENOMIC DNA]</scope>
    <source>
        <strain evidence="3 4">CBS 125763</strain>
    </source>
</reference>
<proteinExistence type="predicted"/>
<evidence type="ECO:0000256" key="1">
    <source>
        <dbReference type="SAM" id="MobiDB-lite"/>
    </source>
</evidence>
<comment type="caution">
    <text evidence="3">The sequence shown here is derived from an EMBL/GenBank/DDBJ whole genome shotgun (WGS) entry which is preliminary data.</text>
</comment>
<keyword evidence="4" id="KW-1185">Reference proteome</keyword>
<gene>
    <name evidence="3" type="ORF">AYL99_11964</name>
</gene>
<keyword evidence="2" id="KW-1133">Transmembrane helix</keyword>
<sequence>MDSSSSDTLEYSGTACALQPSPPQQSNFQPPPNQSRLQPPTHSDQLQEVLDLAEAVATDKLHLTPDDEPIKFTISRESWLKLQEDPNFDLYTERKLFRVFFDSSRCLVTIMPPPSFRHQAFVGFLTELAYKAKFAMTPTLAAKILINSNSAIPVDQSSQKQPDFHIDWIKSQDDSRTHTIVEVGVSQTLKDLRNLVPLYMDGDLNIQRVILIKFTEKPTFTCPKSIQDSQVFRIDEITGAIWCGNVKIIGETEVLWEIWERDTTGIAEMTFQETFAFGQIPSRKLPFLMISKGIYGDKTLRRGVDSPIEPQMMKRFWKDYWHIACWEDTDRRVLPLGILRAKGAYLSIQPSRVEYGALYWQVAVVVAVVVVLVAIVVARK</sequence>
<dbReference type="Proteomes" id="UP000078343">
    <property type="component" value="Unassembled WGS sequence"/>
</dbReference>
<organism evidence="3 4">
    <name type="scientific">Fonsecaea erecta</name>
    <dbReference type="NCBI Taxonomy" id="1367422"/>
    <lineage>
        <taxon>Eukaryota</taxon>
        <taxon>Fungi</taxon>
        <taxon>Dikarya</taxon>
        <taxon>Ascomycota</taxon>
        <taxon>Pezizomycotina</taxon>
        <taxon>Eurotiomycetes</taxon>
        <taxon>Chaetothyriomycetidae</taxon>
        <taxon>Chaetothyriales</taxon>
        <taxon>Herpotrichiellaceae</taxon>
        <taxon>Fonsecaea</taxon>
    </lineage>
</organism>
<feature type="transmembrane region" description="Helical" evidence="2">
    <location>
        <begin position="358"/>
        <end position="378"/>
    </location>
</feature>
<feature type="region of interest" description="Disordered" evidence="1">
    <location>
        <begin position="1"/>
        <end position="43"/>
    </location>
</feature>
<dbReference type="GeneID" id="30016131"/>
<accession>A0A178Z2V3</accession>
<dbReference type="OrthoDB" id="76567at2759"/>
<dbReference type="AlphaFoldDB" id="A0A178Z2V3"/>
<name>A0A178Z2V3_9EURO</name>
<dbReference type="RefSeq" id="XP_018687208.1">
    <property type="nucleotide sequence ID" value="XM_018843468.1"/>
</dbReference>
<evidence type="ECO:0000313" key="4">
    <source>
        <dbReference type="Proteomes" id="UP000078343"/>
    </source>
</evidence>
<feature type="compositionally biased region" description="Polar residues" evidence="1">
    <location>
        <begin position="1"/>
        <end position="11"/>
    </location>
</feature>
<protein>
    <recommendedName>
        <fullName evidence="5">Restriction endonuclease domain-containing protein</fullName>
    </recommendedName>
</protein>
<dbReference type="EMBL" id="LVYI01000019">
    <property type="protein sequence ID" value="OAP53841.1"/>
    <property type="molecule type" value="Genomic_DNA"/>
</dbReference>
<keyword evidence="2" id="KW-0812">Transmembrane</keyword>
<evidence type="ECO:0008006" key="5">
    <source>
        <dbReference type="Google" id="ProtNLM"/>
    </source>
</evidence>